<evidence type="ECO:0000256" key="1">
    <source>
        <dbReference type="SAM" id="MobiDB-lite"/>
    </source>
</evidence>
<proteinExistence type="predicted"/>
<protein>
    <submittedName>
        <fullName evidence="2">(northern house mosquito) hypothetical protein</fullName>
    </submittedName>
</protein>
<organism evidence="2">
    <name type="scientific">Culex pipiens</name>
    <name type="common">House mosquito</name>
    <dbReference type="NCBI Taxonomy" id="7175"/>
    <lineage>
        <taxon>Eukaryota</taxon>
        <taxon>Metazoa</taxon>
        <taxon>Ecdysozoa</taxon>
        <taxon>Arthropoda</taxon>
        <taxon>Hexapoda</taxon>
        <taxon>Insecta</taxon>
        <taxon>Pterygota</taxon>
        <taxon>Neoptera</taxon>
        <taxon>Endopterygota</taxon>
        <taxon>Diptera</taxon>
        <taxon>Nematocera</taxon>
        <taxon>Culicoidea</taxon>
        <taxon>Culicidae</taxon>
        <taxon>Culicinae</taxon>
        <taxon>Culicini</taxon>
        <taxon>Culex</taxon>
        <taxon>Culex</taxon>
    </lineage>
</organism>
<dbReference type="EMBL" id="HBUE01075446">
    <property type="protein sequence ID" value="CAG6474739.1"/>
    <property type="molecule type" value="Transcribed_RNA"/>
</dbReference>
<accession>A0A8D8BIT9</accession>
<name>A0A8D8BIT9_CULPI</name>
<dbReference type="AlphaFoldDB" id="A0A8D8BIT9"/>
<evidence type="ECO:0000313" key="2">
    <source>
        <dbReference type="EMBL" id="CAG6474739.1"/>
    </source>
</evidence>
<sequence length="104" mass="12123">MTRAKITWPVRALLDRRRTRRLSPESITMIRPGWVARSMSCRTIARTAARPSLTSTKLKRKSRNILKSTTLSTRTRCRTNLGNSRTVFNREPWQTHPPNPDHKQ</sequence>
<dbReference type="EMBL" id="HBUE01075449">
    <property type="protein sequence ID" value="CAG6474742.1"/>
    <property type="molecule type" value="Transcribed_RNA"/>
</dbReference>
<reference evidence="2" key="1">
    <citation type="submission" date="2021-05" db="EMBL/GenBank/DDBJ databases">
        <authorList>
            <person name="Alioto T."/>
            <person name="Alioto T."/>
            <person name="Gomez Garrido J."/>
        </authorList>
    </citation>
    <scope>NUCLEOTIDE SEQUENCE</scope>
</reference>
<feature type="region of interest" description="Disordered" evidence="1">
    <location>
        <begin position="81"/>
        <end position="104"/>
    </location>
</feature>